<accession>H1YAY8</accession>
<feature type="region of interest" description="Disordered" evidence="1">
    <location>
        <begin position="49"/>
        <end position="80"/>
    </location>
</feature>
<sequence>MTEDLKKHLELNPQLGHVYLNDRGEWLFHQRKGYDTVFTRDEVMAAGLDGDTGAIAPDAKKAKKENKKTEDVNPADTIAD</sequence>
<reference evidence="2" key="1">
    <citation type="submission" date="2011-09" db="EMBL/GenBank/DDBJ databases">
        <title>The permanent draft genome of Mucilaginibacter paludis DSM 18603.</title>
        <authorList>
            <consortium name="US DOE Joint Genome Institute (JGI-PGF)"/>
            <person name="Lucas S."/>
            <person name="Han J."/>
            <person name="Lapidus A."/>
            <person name="Bruce D."/>
            <person name="Goodwin L."/>
            <person name="Pitluck S."/>
            <person name="Peters L."/>
            <person name="Kyrpides N."/>
            <person name="Mavromatis K."/>
            <person name="Ivanova N."/>
            <person name="Mikhailova N."/>
            <person name="Held B."/>
            <person name="Detter J.C."/>
            <person name="Tapia R."/>
            <person name="Han C."/>
            <person name="Land M."/>
            <person name="Hauser L."/>
            <person name="Markowitz V."/>
            <person name="Cheng J.-F."/>
            <person name="Hugenholtz P."/>
            <person name="Woyke T."/>
            <person name="Wu D."/>
            <person name="Tindall B."/>
            <person name="Brambilla E."/>
            <person name="Klenk H.-P."/>
            <person name="Eisen J.A."/>
        </authorList>
    </citation>
    <scope>NUCLEOTIDE SEQUENCE [LARGE SCALE GENOMIC DNA]</scope>
    <source>
        <strain evidence="2">DSM 18603</strain>
    </source>
</reference>
<dbReference type="Proteomes" id="UP000002774">
    <property type="component" value="Chromosome"/>
</dbReference>
<proteinExistence type="predicted"/>
<organism evidence="2 3">
    <name type="scientific">Mucilaginibacter paludis DSM 18603</name>
    <dbReference type="NCBI Taxonomy" id="714943"/>
    <lineage>
        <taxon>Bacteria</taxon>
        <taxon>Pseudomonadati</taxon>
        <taxon>Bacteroidota</taxon>
        <taxon>Sphingobacteriia</taxon>
        <taxon>Sphingobacteriales</taxon>
        <taxon>Sphingobacteriaceae</taxon>
        <taxon>Mucilaginibacter</taxon>
    </lineage>
</organism>
<keyword evidence="3" id="KW-1185">Reference proteome</keyword>
<evidence type="ECO:0000313" key="3">
    <source>
        <dbReference type="Proteomes" id="UP000002774"/>
    </source>
</evidence>
<dbReference type="RefSeq" id="WP_008511531.1">
    <property type="nucleotide sequence ID" value="NZ_CM001403.1"/>
</dbReference>
<evidence type="ECO:0000256" key="1">
    <source>
        <dbReference type="SAM" id="MobiDB-lite"/>
    </source>
</evidence>
<evidence type="ECO:0000313" key="2">
    <source>
        <dbReference type="EMBL" id="EHQ30021.1"/>
    </source>
</evidence>
<dbReference type="EMBL" id="CM001403">
    <property type="protein sequence ID" value="EHQ30021.1"/>
    <property type="molecule type" value="Genomic_DNA"/>
</dbReference>
<name>H1YAY8_9SPHI</name>
<dbReference type="OrthoDB" id="9997843at2"/>
<gene>
    <name evidence="2" type="ORF">Mucpa_5961</name>
</gene>
<dbReference type="HOGENOM" id="CLU_2585851_0_0_10"/>
<dbReference type="AlphaFoldDB" id="H1YAY8"/>
<protein>
    <submittedName>
        <fullName evidence="2">Uncharacterized protein</fullName>
    </submittedName>
</protein>
<dbReference type="STRING" id="714943.Mucpa_5961"/>